<dbReference type="NCBIfam" id="TIGR02504">
    <property type="entry name" value="NrdJ_Z"/>
    <property type="match status" value="1"/>
</dbReference>
<keyword evidence="8 13" id="KW-0560">Oxidoreductase</keyword>
<dbReference type="Pfam" id="PF02867">
    <property type="entry name" value="Ribonuc_red_lgC"/>
    <property type="match status" value="1"/>
</dbReference>
<evidence type="ECO:0000256" key="2">
    <source>
        <dbReference type="ARBA" id="ARBA00007405"/>
    </source>
</evidence>
<dbReference type="NCBIfam" id="NF005122">
    <property type="entry name" value="PRK06556.1"/>
    <property type="match status" value="1"/>
</dbReference>
<feature type="domain" description="Ribonucleotide reductase large subunit C-terminal" evidence="15">
    <location>
        <begin position="184"/>
        <end position="732"/>
    </location>
</feature>
<dbReference type="PANTHER" id="PTHR43371">
    <property type="entry name" value="VITAMIN B12-DEPENDENT RIBONUCLEOTIDE REDUCTASE"/>
    <property type="match status" value="1"/>
</dbReference>
<keyword evidence="7 13" id="KW-0547">Nucleotide-binding</keyword>
<dbReference type="GO" id="GO:0071897">
    <property type="term" value="P:DNA biosynthetic process"/>
    <property type="evidence" value="ECO:0007669"/>
    <property type="project" value="UniProtKB-KW"/>
</dbReference>
<evidence type="ECO:0000256" key="10">
    <source>
        <dbReference type="ARBA" id="ARBA00023285"/>
    </source>
</evidence>
<dbReference type="STRING" id="1618647.UW30_C0021G0009"/>
<dbReference type="Pfam" id="PF08471">
    <property type="entry name" value="Ribonuc_red_2_N"/>
    <property type="match status" value="1"/>
</dbReference>
<evidence type="ECO:0000256" key="5">
    <source>
        <dbReference type="ARBA" id="ARBA00022628"/>
    </source>
</evidence>
<comment type="cofactor">
    <cofactor evidence="1 13">
        <name>adenosylcob(III)alamin</name>
        <dbReference type="ChEBI" id="CHEBI:18408"/>
    </cofactor>
</comment>
<dbReference type="InterPro" id="IPR013344">
    <property type="entry name" value="RNR_NrdJ/NrdZ"/>
</dbReference>
<feature type="region of interest" description="Disordered" evidence="14">
    <location>
        <begin position="740"/>
        <end position="767"/>
    </location>
</feature>
<comment type="caution">
    <text evidence="18">The sequence shown here is derived from an EMBL/GenBank/DDBJ whole genome shotgun (WGS) entry which is preliminary data.</text>
</comment>
<keyword evidence="10 13" id="KW-0170">Cobalt</keyword>
<evidence type="ECO:0000256" key="9">
    <source>
        <dbReference type="ARBA" id="ARBA00023157"/>
    </source>
</evidence>
<keyword evidence="5 13" id="KW-0846">Cobalamin</keyword>
<evidence type="ECO:0000256" key="3">
    <source>
        <dbReference type="ARBA" id="ARBA00012274"/>
    </source>
</evidence>
<comment type="similarity">
    <text evidence="2 13">Belongs to the ribonucleoside diphosphate reductase class-2 family.</text>
</comment>
<dbReference type="GO" id="GO:0050897">
    <property type="term" value="F:cobalt ion binding"/>
    <property type="evidence" value="ECO:0007669"/>
    <property type="project" value="InterPro"/>
</dbReference>
<organism evidence="18 19">
    <name type="scientific">Candidatus Giovannonibacteria bacterium GW2011_GWA2_44_13b</name>
    <dbReference type="NCBI Taxonomy" id="1618647"/>
    <lineage>
        <taxon>Bacteria</taxon>
        <taxon>Candidatus Giovannoniibacteriota</taxon>
    </lineage>
</organism>
<evidence type="ECO:0000256" key="11">
    <source>
        <dbReference type="ARBA" id="ARBA00025437"/>
    </source>
</evidence>
<dbReference type="GO" id="GO:0000166">
    <property type="term" value="F:nucleotide binding"/>
    <property type="evidence" value="ECO:0007669"/>
    <property type="project" value="UniProtKB-KW"/>
</dbReference>
<dbReference type="SUPFAM" id="SSF51998">
    <property type="entry name" value="PFL-like glycyl radical enzymes"/>
    <property type="match status" value="1"/>
</dbReference>
<evidence type="ECO:0000256" key="12">
    <source>
        <dbReference type="ARBA" id="ARBA00047754"/>
    </source>
</evidence>
<evidence type="ECO:0000256" key="7">
    <source>
        <dbReference type="ARBA" id="ARBA00022741"/>
    </source>
</evidence>
<dbReference type="InterPro" id="IPR024434">
    <property type="entry name" value="TSCPD_dom"/>
</dbReference>
<evidence type="ECO:0000256" key="6">
    <source>
        <dbReference type="ARBA" id="ARBA00022634"/>
    </source>
</evidence>
<dbReference type="Proteomes" id="UP000034736">
    <property type="component" value="Unassembled WGS sequence"/>
</dbReference>
<proteinExistence type="inferred from homology"/>
<dbReference type="EC" id="1.17.4.1" evidence="3 13"/>
<sequence length="964" mass="105692">MSDAKNILLNDESQKGTFFASDCVKVSSDTQSGAEDGFTHKNPTKEGRKLEVAPYFTKEGVHPYNEIEWEQRVARITSAKGEVVFEQKDVETPKFWSQTATDIVAEKYFSGHVGKPGREYSVKQLIDRVTDTITINGKEAGYFDTEKDAEVFNHELKYLLVNQKAAFNSPVWFNVGVEKKPQCSACFILSIADSRESIADWYRTEMMIFSGGSGAGINLSALRSSKENIANRGKSSGPVSFMKGADAIAGTIKSGGKTRRAAKMVILNIDHPDVKQFILCKWKEEEKAKALLSMGYDSAIDGEVYANTFFQNANNSVRVSDEFMNAAVDGKDWHLKAVRTGEIIETVKAKDLMSLIAEAAWNCADPGIQFDSTINRWHTCPNTGRINGSNPCSEYMHLDDSACNLASLNLLKFLKTRKSDFPGKSDFQWFDAESFRKAVRILIIAQDIIVGFSSYPTEKIAENARAFRQLGLGYANLGALMMSMGLAYDSDEARTYTGAITSIMNGEAYTVSAELAKSVGAFAGFEKNKEPMMNVIRMHGVEARKINQSFVPQNLWQEAQNVWARAYDAGRNNGVRNSQATVLAPTGTIAFMMDCTTTGIEPAFSLVAYKKMVGGGFLKISNTAVEPALRKLGYMDGEVKAIMDYLLVNDTIEGAPYLKEEHLPIFDCATNAAKGTRSIHYLGHIRMMGAAQPFISGAISKTVNLPESATVEDIMNTYLEAWKLGLKAIAIYRDNSKGAQPLNTSKAKNSSKEAEMKDAPSEVQRKKMPADVKSLRHKFSIAGHEGYIHCGMYDDGKLGEVFIRVAKEGSTISGLMEAIGVMMSVALQSGVPVDTIIRKFVHWRFEPAGFTTNQDIPIAKSILDYIGKYLAINFLSAEDQASMGIYPHSTETGTGENGEPIKNEAPKLAEQPKLAPAPVVKVASFDSKAFAYQDAPFCRCGNQMQRTGSCYACSSCGNSVGGCS</sequence>
<evidence type="ECO:0000256" key="4">
    <source>
        <dbReference type="ARBA" id="ARBA00014409"/>
    </source>
</evidence>
<reference evidence="18 19" key="1">
    <citation type="journal article" date="2015" name="Nature">
        <title>rRNA introns, odd ribosomes, and small enigmatic genomes across a large radiation of phyla.</title>
        <authorList>
            <person name="Brown C.T."/>
            <person name="Hug L.A."/>
            <person name="Thomas B.C."/>
            <person name="Sharon I."/>
            <person name="Castelle C.J."/>
            <person name="Singh A."/>
            <person name="Wilkins M.J."/>
            <person name="Williams K.H."/>
            <person name="Banfield J.F."/>
        </authorList>
    </citation>
    <scope>NUCLEOTIDE SEQUENCE [LARGE SCALE GENOMIC DNA]</scope>
</reference>
<comment type="catalytic activity">
    <reaction evidence="12 13">
        <text>a 2'-deoxyribonucleoside 5'-diphosphate + [thioredoxin]-disulfide + H2O = a ribonucleoside 5'-diphosphate + [thioredoxin]-dithiol</text>
        <dbReference type="Rhea" id="RHEA:23252"/>
        <dbReference type="Rhea" id="RHEA-COMP:10698"/>
        <dbReference type="Rhea" id="RHEA-COMP:10700"/>
        <dbReference type="ChEBI" id="CHEBI:15377"/>
        <dbReference type="ChEBI" id="CHEBI:29950"/>
        <dbReference type="ChEBI" id="CHEBI:50058"/>
        <dbReference type="ChEBI" id="CHEBI:57930"/>
        <dbReference type="ChEBI" id="CHEBI:73316"/>
        <dbReference type="EC" id="1.17.4.1"/>
    </reaction>
</comment>
<evidence type="ECO:0000259" key="17">
    <source>
        <dbReference type="Pfam" id="PF12637"/>
    </source>
</evidence>
<protein>
    <recommendedName>
        <fullName evidence="4 13">Vitamin B12-dependent ribonucleotide reductase</fullName>
        <ecNumber evidence="3 13">1.17.4.1</ecNumber>
    </recommendedName>
</protein>
<evidence type="ECO:0000259" key="16">
    <source>
        <dbReference type="Pfam" id="PF08471"/>
    </source>
</evidence>
<evidence type="ECO:0000259" key="15">
    <source>
        <dbReference type="Pfam" id="PF02867"/>
    </source>
</evidence>
<dbReference type="CDD" id="cd02888">
    <property type="entry name" value="RNR_II_dimer"/>
    <property type="match status" value="1"/>
</dbReference>
<dbReference type="InterPro" id="IPR050862">
    <property type="entry name" value="RdRp_reductase_class-2"/>
</dbReference>
<dbReference type="InterPro" id="IPR013678">
    <property type="entry name" value="RNR_2_N"/>
</dbReference>
<accession>A0A0G1JYK7</accession>
<dbReference type="Pfam" id="PF12637">
    <property type="entry name" value="TSCPD"/>
    <property type="match status" value="1"/>
</dbReference>
<evidence type="ECO:0000256" key="14">
    <source>
        <dbReference type="SAM" id="MobiDB-lite"/>
    </source>
</evidence>
<dbReference type="EMBL" id="LCHU01000021">
    <property type="protein sequence ID" value="KKT40554.1"/>
    <property type="molecule type" value="Genomic_DNA"/>
</dbReference>
<dbReference type="PANTHER" id="PTHR43371:SF1">
    <property type="entry name" value="RIBONUCLEOSIDE-DIPHOSPHATE REDUCTASE"/>
    <property type="match status" value="1"/>
</dbReference>
<dbReference type="InterPro" id="IPR000788">
    <property type="entry name" value="RNR_lg_C"/>
</dbReference>
<feature type="domain" description="TSCPD" evidence="17">
    <location>
        <begin position="774"/>
        <end position="871"/>
    </location>
</feature>
<evidence type="ECO:0000256" key="1">
    <source>
        <dbReference type="ARBA" id="ARBA00001922"/>
    </source>
</evidence>
<dbReference type="PRINTS" id="PR01183">
    <property type="entry name" value="RIBORDTASEM1"/>
</dbReference>
<keyword evidence="9" id="KW-1015">Disulfide bond</keyword>
<name>A0A0G1JYK7_9BACT</name>
<dbReference type="AlphaFoldDB" id="A0A0G1JYK7"/>
<dbReference type="PATRIC" id="fig|1618647.3.peg.733"/>
<evidence type="ECO:0000313" key="19">
    <source>
        <dbReference type="Proteomes" id="UP000034736"/>
    </source>
</evidence>
<feature type="domain" description="Ribonucleotide reductase class II vitamin B12-dependent N-terminal" evidence="16">
    <location>
        <begin position="71"/>
        <end position="163"/>
    </location>
</feature>
<evidence type="ECO:0000256" key="13">
    <source>
        <dbReference type="RuleBase" id="RU364064"/>
    </source>
</evidence>
<feature type="compositionally biased region" description="Basic and acidic residues" evidence="14">
    <location>
        <begin position="750"/>
        <end position="767"/>
    </location>
</feature>
<dbReference type="GO" id="GO:0031419">
    <property type="term" value="F:cobalamin binding"/>
    <property type="evidence" value="ECO:0007669"/>
    <property type="project" value="UniProtKB-KW"/>
</dbReference>
<dbReference type="GO" id="GO:0004748">
    <property type="term" value="F:ribonucleoside-diphosphate reductase activity, thioredoxin disulfide as acceptor"/>
    <property type="evidence" value="ECO:0007669"/>
    <property type="project" value="UniProtKB-EC"/>
</dbReference>
<keyword evidence="6 13" id="KW-0237">DNA synthesis</keyword>
<evidence type="ECO:0000256" key="8">
    <source>
        <dbReference type="ARBA" id="ARBA00023002"/>
    </source>
</evidence>
<dbReference type="Gene3D" id="3.20.70.20">
    <property type="match status" value="1"/>
</dbReference>
<evidence type="ECO:0000313" key="18">
    <source>
        <dbReference type="EMBL" id="KKT40554.1"/>
    </source>
</evidence>
<gene>
    <name evidence="18" type="ORF">UW30_C0021G0009</name>
</gene>
<comment type="function">
    <text evidence="11 13">Catalyzes the reduction of ribonucleotides to deoxyribonucleotides. May function to provide a pool of deoxyribonucleotide precursors for DNA repair during oxygen limitation and/or for immediate growth after restoration of oxygen.</text>
</comment>